<evidence type="ECO:0000256" key="1">
    <source>
        <dbReference type="ARBA" id="ARBA00000830"/>
    </source>
</evidence>
<accession>A0A250XGW4</accession>
<dbReference type="EMBL" id="BEGY01000079">
    <property type="protein sequence ID" value="GAX82325.1"/>
    <property type="molecule type" value="Genomic_DNA"/>
</dbReference>
<dbReference type="Pfam" id="PF13344">
    <property type="entry name" value="Hydrolase_6"/>
    <property type="match status" value="1"/>
</dbReference>
<keyword evidence="4 5" id="KW-0378">Hydrolase</keyword>
<dbReference type="PIRSF" id="PIRSF000915">
    <property type="entry name" value="PGP-type_phosphatase"/>
    <property type="match status" value="1"/>
</dbReference>
<dbReference type="AlphaFoldDB" id="A0A250XGW4"/>
<dbReference type="PANTHER" id="PTHR19288">
    <property type="entry name" value="4-NITROPHENYLPHOSPHATASE-RELATED"/>
    <property type="match status" value="1"/>
</dbReference>
<dbReference type="InterPro" id="IPR023214">
    <property type="entry name" value="HAD_sf"/>
</dbReference>
<dbReference type="GO" id="GO:0005737">
    <property type="term" value="C:cytoplasm"/>
    <property type="evidence" value="ECO:0007669"/>
    <property type="project" value="TreeGrafter"/>
</dbReference>
<feature type="binding site" evidence="7">
    <location>
        <position position="221"/>
    </location>
    <ligand>
        <name>substrate</name>
    </ligand>
</feature>
<gene>
    <name evidence="9" type="ORF">CEUSTIGMA_g9754.t1</name>
</gene>
<dbReference type="Gene3D" id="3.40.50.1000">
    <property type="entry name" value="HAD superfamily/HAD-like"/>
    <property type="match status" value="2"/>
</dbReference>
<evidence type="ECO:0000256" key="5">
    <source>
        <dbReference type="PIRNR" id="PIRNR000915"/>
    </source>
</evidence>
<dbReference type="EC" id="3.1.3.18" evidence="3 5"/>
<dbReference type="PANTHER" id="PTHR19288:SF75">
    <property type="entry name" value="PHOSPHOGLYCOLATE PHOSPHATASE 2"/>
    <property type="match status" value="1"/>
</dbReference>
<keyword evidence="8" id="KW-0460">Magnesium</keyword>
<organism evidence="9 10">
    <name type="scientific">Chlamydomonas eustigma</name>
    <dbReference type="NCBI Taxonomy" id="1157962"/>
    <lineage>
        <taxon>Eukaryota</taxon>
        <taxon>Viridiplantae</taxon>
        <taxon>Chlorophyta</taxon>
        <taxon>core chlorophytes</taxon>
        <taxon>Chlorophyceae</taxon>
        <taxon>CS clade</taxon>
        <taxon>Chlamydomonadales</taxon>
        <taxon>Chlamydomonadaceae</taxon>
        <taxon>Chlamydomonas</taxon>
    </lineage>
</organism>
<sequence>MAHAPLKASDDCKLEILHKHSAFIFDLDGTIWKGTQLIPGASEVLNLLRYQGKRIFFVTNNSTLSRKAFLQKCIGLGLKVNIDEIYNSAYAAAAYLKTKNFQKKVYVIGERGIIEEMHSVGLEAVGGPDDADAKVDYSKGDPYMEVDEEVGAVVVGWDRNINYYKLQYGLTCLLENQDCLFIATNTDARSPLSTNQEWVGGGAMVGALIGASELDPIVVGKPASFLLDVICRTSGLSCSQICVVGDRLDTDILWGNKNGCGTLLVLSGVTSEASMLDSDNKIYPSYFIDSIGDLLSVKEKLSYCTVS</sequence>
<keyword evidence="10" id="KW-1185">Reference proteome</keyword>
<protein>
    <recommendedName>
        <fullName evidence="3 5">Phosphoglycolate phosphatase</fullName>
        <ecNumber evidence="3 5">3.1.3.18</ecNumber>
    </recommendedName>
</protein>
<comment type="similarity">
    <text evidence="2">Belongs to the HAD-like hydrolase superfamily. CbbY/CbbZ/Gph/YieH family.</text>
</comment>
<dbReference type="NCBIfam" id="TIGR01452">
    <property type="entry name" value="PGP_euk"/>
    <property type="match status" value="1"/>
</dbReference>
<comment type="catalytic activity">
    <reaction evidence="1 5">
        <text>2-phosphoglycolate + H2O = glycolate + phosphate</text>
        <dbReference type="Rhea" id="RHEA:14369"/>
        <dbReference type="ChEBI" id="CHEBI:15377"/>
        <dbReference type="ChEBI" id="CHEBI:29805"/>
        <dbReference type="ChEBI" id="CHEBI:43474"/>
        <dbReference type="ChEBI" id="CHEBI:58033"/>
        <dbReference type="EC" id="3.1.3.18"/>
    </reaction>
</comment>
<dbReference type="NCBIfam" id="TIGR01460">
    <property type="entry name" value="HAD-SF-IIA"/>
    <property type="match status" value="1"/>
</dbReference>
<reference evidence="9 10" key="1">
    <citation type="submission" date="2017-08" db="EMBL/GenBank/DDBJ databases">
        <title>Acidophilic green algal genome provides insights into adaptation to an acidic environment.</title>
        <authorList>
            <person name="Hirooka S."/>
            <person name="Hirose Y."/>
            <person name="Kanesaki Y."/>
            <person name="Higuchi S."/>
            <person name="Fujiwara T."/>
            <person name="Onuma R."/>
            <person name="Era A."/>
            <person name="Ohbayashi R."/>
            <person name="Uzuka A."/>
            <person name="Nozaki H."/>
            <person name="Yoshikawa H."/>
            <person name="Miyagishima S.Y."/>
        </authorList>
    </citation>
    <scope>NUCLEOTIDE SEQUENCE [LARGE SCALE GENOMIC DNA]</scope>
    <source>
        <strain evidence="9 10">NIES-2499</strain>
    </source>
</reference>
<evidence type="ECO:0000256" key="8">
    <source>
        <dbReference type="PIRSR" id="PIRSR000915-3"/>
    </source>
</evidence>
<dbReference type="InterPro" id="IPR036412">
    <property type="entry name" value="HAD-like_sf"/>
</dbReference>
<evidence type="ECO:0000313" key="10">
    <source>
        <dbReference type="Proteomes" id="UP000232323"/>
    </source>
</evidence>
<dbReference type="STRING" id="1157962.A0A250XGW4"/>
<dbReference type="Proteomes" id="UP000232323">
    <property type="component" value="Unassembled WGS sequence"/>
</dbReference>
<dbReference type="GO" id="GO:0008967">
    <property type="term" value="F:phosphoglycolate phosphatase activity"/>
    <property type="evidence" value="ECO:0007669"/>
    <property type="project" value="UniProtKB-EC"/>
</dbReference>
<proteinExistence type="inferred from homology"/>
<keyword evidence="8" id="KW-0479">Metal-binding</keyword>
<dbReference type="GO" id="GO:0046872">
    <property type="term" value="F:metal ion binding"/>
    <property type="evidence" value="ECO:0007669"/>
    <property type="project" value="UniProtKB-KW"/>
</dbReference>
<feature type="binding site" evidence="8">
    <location>
        <position position="28"/>
    </location>
    <ligand>
        <name>Mg(2+)</name>
        <dbReference type="ChEBI" id="CHEBI:18420"/>
    </ligand>
</feature>
<feature type="binding site" evidence="8">
    <location>
        <position position="246"/>
    </location>
    <ligand>
        <name>Mg(2+)</name>
        <dbReference type="ChEBI" id="CHEBI:18420"/>
    </ligand>
</feature>
<feature type="binding site" evidence="8">
    <location>
        <position position="26"/>
    </location>
    <ligand>
        <name>Mg(2+)</name>
        <dbReference type="ChEBI" id="CHEBI:18420"/>
    </ligand>
</feature>
<dbReference type="InterPro" id="IPR006357">
    <property type="entry name" value="HAD-SF_hydro_IIA"/>
</dbReference>
<comment type="cofactor">
    <cofactor evidence="8">
        <name>Mg(2+)</name>
        <dbReference type="ChEBI" id="CHEBI:18420"/>
    </cofactor>
    <text evidence="8">Divalent metal ions. Mg(2+) is the most effective.</text>
</comment>
<evidence type="ECO:0000256" key="7">
    <source>
        <dbReference type="PIRSR" id="PIRSR000915-2"/>
    </source>
</evidence>
<dbReference type="OrthoDB" id="413953at2759"/>
<dbReference type="SUPFAM" id="SSF56784">
    <property type="entry name" value="HAD-like"/>
    <property type="match status" value="1"/>
</dbReference>
<dbReference type="FunFam" id="3.40.50.1000:FF:000039">
    <property type="entry name" value="Phosphoglycolate phosphatase"/>
    <property type="match status" value="1"/>
</dbReference>
<evidence type="ECO:0000256" key="6">
    <source>
        <dbReference type="PIRSR" id="PIRSR000915-1"/>
    </source>
</evidence>
<dbReference type="InterPro" id="IPR006349">
    <property type="entry name" value="PGP_euk"/>
</dbReference>
<dbReference type="Pfam" id="PF13242">
    <property type="entry name" value="Hydrolase_like"/>
    <property type="match status" value="1"/>
</dbReference>
<evidence type="ECO:0000256" key="4">
    <source>
        <dbReference type="ARBA" id="ARBA00022801"/>
    </source>
</evidence>
<feature type="active site" description="Nucleophile" evidence="6">
    <location>
        <position position="26"/>
    </location>
</feature>
<comment type="caution">
    <text evidence="9">The sequence shown here is derived from an EMBL/GenBank/DDBJ whole genome shotgun (WGS) entry which is preliminary data.</text>
</comment>
<feature type="active site" description="Proton donor" evidence="6">
    <location>
        <position position="28"/>
    </location>
</feature>
<evidence type="ECO:0000313" key="9">
    <source>
        <dbReference type="EMBL" id="GAX82325.1"/>
    </source>
</evidence>
<evidence type="ECO:0000256" key="3">
    <source>
        <dbReference type="ARBA" id="ARBA00013078"/>
    </source>
</evidence>
<evidence type="ECO:0000256" key="2">
    <source>
        <dbReference type="ARBA" id="ARBA00006171"/>
    </source>
</evidence>
<name>A0A250XGW4_9CHLO</name>